<protein>
    <submittedName>
        <fullName evidence="1">Uncharacterized protein</fullName>
    </submittedName>
</protein>
<dbReference type="Proteomes" id="UP000275571">
    <property type="component" value="Plasmid lp129"/>
</dbReference>
<dbReference type="KEGG" id="btur:DB313_04860"/>
<accession>A0A386PNG3</accession>
<dbReference type="Pfam" id="PF05632">
    <property type="entry name" value="DUF792"/>
    <property type="match status" value="1"/>
</dbReference>
<name>A0A386PNG3_9SPIR</name>
<dbReference type="EMBL" id="CP028885">
    <property type="protein sequence ID" value="AYE36832.1"/>
    <property type="molecule type" value="Genomic_DNA"/>
</dbReference>
<sequence length="189" mass="21418">MFSILEKTTLLIREIVSQVLSLSSASNFIALFPRPDFKGLAYLPQVFFVFPKKGSVEEHLSSISSQRAVINIANRHSEFVNYNVTANPEVITLNNAVLSSLYEKVLLDNLRVTPFANSALEFNSNFVKMQFRERFKAGVYYTIYGPSIGFYETAIINSLKMKSTPFIDELDISLQIKIVKTFNFSSYKG</sequence>
<reference evidence="1 2" key="1">
    <citation type="journal article" date="2018" name="Infect. Genet. Evol.">
        <title>Genome-wide analysis of Borrelia turcica and 'Candidatus Borrelia tachyglossi' shows relapsing fever-like genomes with unique genomic links to Lyme disease Borrelia.</title>
        <authorList>
            <person name="Gofton A.W."/>
            <person name="Margos G."/>
            <person name="Fingerle V."/>
            <person name="Hepner S."/>
            <person name="Loh S.M."/>
            <person name="Ryan U."/>
            <person name="Irwin P."/>
            <person name="Oskam C.L."/>
        </authorList>
    </citation>
    <scope>NUCLEOTIDE SEQUENCE [LARGE SCALE GENOMIC DNA]</scope>
    <source>
        <strain evidence="1 2">IST7</strain>
        <plasmid evidence="1">lp129</plasmid>
    </source>
</reference>
<dbReference type="InterPro" id="IPR008510">
    <property type="entry name" value="DUF792_BOR_spp"/>
</dbReference>
<evidence type="ECO:0000313" key="1">
    <source>
        <dbReference type="EMBL" id="AYE36832.1"/>
    </source>
</evidence>
<proteinExistence type="predicted"/>
<organism evidence="1 2">
    <name type="scientific">Borrelia turcica IST7</name>
    <dbReference type="NCBI Taxonomy" id="1104446"/>
    <lineage>
        <taxon>Bacteria</taxon>
        <taxon>Pseudomonadati</taxon>
        <taxon>Spirochaetota</taxon>
        <taxon>Spirochaetia</taxon>
        <taxon>Spirochaetales</taxon>
        <taxon>Borreliaceae</taxon>
        <taxon>Borrelia</taxon>
    </lineage>
</organism>
<dbReference type="AlphaFoldDB" id="A0A386PNG3"/>
<keyword evidence="1" id="KW-0614">Plasmid</keyword>
<evidence type="ECO:0000313" key="2">
    <source>
        <dbReference type="Proteomes" id="UP000275571"/>
    </source>
</evidence>
<gene>
    <name evidence="1" type="ORF">DB313_04860</name>
</gene>
<geneLocation type="plasmid" evidence="1 2">
    <name>lp129</name>
</geneLocation>
<keyword evidence="2" id="KW-1185">Reference proteome</keyword>
<dbReference type="OrthoDB" id="350527at2"/>
<dbReference type="RefSeq" id="WP_120104751.1">
    <property type="nucleotide sequence ID" value="NZ_CP028885.1"/>
</dbReference>